<protein>
    <submittedName>
        <fullName evidence="1">Uncharacterized protein</fullName>
    </submittedName>
</protein>
<name>A0A1H5VTZ1_9ACTN</name>
<organism evidence="1 2">
    <name type="scientific">Nonomuraea solani</name>
    <dbReference type="NCBI Taxonomy" id="1144553"/>
    <lineage>
        <taxon>Bacteria</taxon>
        <taxon>Bacillati</taxon>
        <taxon>Actinomycetota</taxon>
        <taxon>Actinomycetes</taxon>
        <taxon>Streptosporangiales</taxon>
        <taxon>Streptosporangiaceae</taxon>
        <taxon>Nonomuraea</taxon>
    </lineage>
</organism>
<dbReference type="Proteomes" id="UP000236732">
    <property type="component" value="Unassembled WGS sequence"/>
</dbReference>
<dbReference type="AlphaFoldDB" id="A0A1H5VTZ1"/>
<dbReference type="OrthoDB" id="3530575at2"/>
<evidence type="ECO:0000313" key="2">
    <source>
        <dbReference type="Proteomes" id="UP000236732"/>
    </source>
</evidence>
<dbReference type="EMBL" id="FNVT01000001">
    <property type="protein sequence ID" value="SEF90603.1"/>
    <property type="molecule type" value="Genomic_DNA"/>
</dbReference>
<proteinExistence type="predicted"/>
<evidence type="ECO:0000313" key="1">
    <source>
        <dbReference type="EMBL" id="SEF90603.1"/>
    </source>
</evidence>
<accession>A0A1H5VTZ1</accession>
<dbReference type="RefSeq" id="WP_103954461.1">
    <property type="nucleotide sequence ID" value="NZ_FNVT01000001.1"/>
</dbReference>
<gene>
    <name evidence="1" type="ORF">SAMN05444920_101982</name>
</gene>
<keyword evidence="2" id="KW-1185">Reference proteome</keyword>
<sequence>MGSKKHKSRREEAHHLRMAIGDLARSAAAPGWSELVVRRGQVGPYAETVVTVDGREIAVEGLDEPFQRLRELSYKEFAGTWFTCELAFTPGRRNYTGRVDAKGVPFVDVPARAALAELTMFASDEPPGWLLAALPTAAPIGLQFGHTGHQRWQSMGFAEQPESAPPINGPLSYVPATVMTAKVLDESRERRADVVRLEGEDDEELMVAHFMGQYLVARHGTRGTDGGLRSVTMEGNVLRLELTDVAADALETEAAFEVRLDLPPGEVDELRAALLRVLGPCAQAPELIGF</sequence>
<reference evidence="1 2" key="1">
    <citation type="submission" date="2016-10" db="EMBL/GenBank/DDBJ databases">
        <authorList>
            <person name="de Groot N.N."/>
        </authorList>
    </citation>
    <scope>NUCLEOTIDE SEQUENCE [LARGE SCALE GENOMIC DNA]</scope>
    <source>
        <strain evidence="1 2">CGMCC 4.7037</strain>
    </source>
</reference>